<dbReference type="HOGENOM" id="CLU_3038161_0_0_1"/>
<dbReference type="EMBL" id="GL945435">
    <property type="protein sequence ID" value="EGO24132.1"/>
    <property type="molecule type" value="Genomic_DNA"/>
</dbReference>
<gene>
    <name evidence="1" type="ORF">SERLADRAFT_393097</name>
</gene>
<accession>F8P065</accession>
<reference evidence="1" key="1">
    <citation type="submission" date="2011-04" db="EMBL/GenBank/DDBJ databases">
        <title>Evolution of plant cell wall degrading machinery underlies the functional diversity of forest fungi.</title>
        <authorList>
            <consortium name="US DOE Joint Genome Institute (JGI-PGF)"/>
            <person name="Eastwood D.C."/>
            <person name="Floudas D."/>
            <person name="Binder M."/>
            <person name="Majcherczyk A."/>
            <person name="Schneider P."/>
            <person name="Aerts A."/>
            <person name="Asiegbu F.O."/>
            <person name="Baker S.E."/>
            <person name="Barry K."/>
            <person name="Bendiksby M."/>
            <person name="Blumentritt M."/>
            <person name="Coutinho P.M."/>
            <person name="Cullen D."/>
            <person name="Cullen D."/>
            <person name="Gathman A."/>
            <person name="Goodell B."/>
            <person name="Henrissat B."/>
            <person name="Ihrmark K."/>
            <person name="Kauserud H."/>
            <person name="Kohler A."/>
            <person name="LaButti K."/>
            <person name="Lapidus A."/>
            <person name="Lavin J.L."/>
            <person name="Lee Y.-H."/>
            <person name="Lindquist E."/>
            <person name="Lilly W."/>
            <person name="Lucas S."/>
            <person name="Morin E."/>
            <person name="Murat C."/>
            <person name="Oguiza J.A."/>
            <person name="Park J."/>
            <person name="Pisabarro A.G."/>
            <person name="Riley R."/>
            <person name="Rosling A."/>
            <person name="Salamov A."/>
            <person name="Schmidt O."/>
            <person name="Schmutz J."/>
            <person name="Skrede I."/>
            <person name="Stenlid J."/>
            <person name="Wiebenga A."/>
            <person name="Xie X."/>
            <person name="Kues U."/>
            <person name="Hibbett D.S."/>
            <person name="Hoffmeister D."/>
            <person name="Hogberg N."/>
            <person name="Martin F."/>
            <person name="Grigoriev I.V."/>
            <person name="Watkinson S.C."/>
        </authorList>
    </citation>
    <scope>NUCLEOTIDE SEQUENCE</scope>
    <source>
        <strain evidence="1">S7.9</strain>
    </source>
</reference>
<protein>
    <submittedName>
        <fullName evidence="1">Uncharacterized protein</fullName>
    </submittedName>
</protein>
<dbReference type="AlphaFoldDB" id="F8P065"/>
<dbReference type="Proteomes" id="UP000008064">
    <property type="component" value="Unassembled WGS sequence"/>
</dbReference>
<dbReference type="RefSeq" id="XP_007319894.1">
    <property type="nucleotide sequence ID" value="XM_007319832.1"/>
</dbReference>
<dbReference type="KEGG" id="sla:SERLADRAFT_393097"/>
<proteinExistence type="predicted"/>
<organism>
    <name type="scientific">Serpula lacrymans var. lacrymans (strain S7.9)</name>
    <name type="common">Dry rot fungus</name>
    <dbReference type="NCBI Taxonomy" id="578457"/>
    <lineage>
        <taxon>Eukaryota</taxon>
        <taxon>Fungi</taxon>
        <taxon>Dikarya</taxon>
        <taxon>Basidiomycota</taxon>
        <taxon>Agaricomycotina</taxon>
        <taxon>Agaricomycetes</taxon>
        <taxon>Agaricomycetidae</taxon>
        <taxon>Boletales</taxon>
        <taxon>Coniophorineae</taxon>
        <taxon>Serpulaceae</taxon>
        <taxon>Serpula</taxon>
    </lineage>
</organism>
<feature type="non-terminal residue" evidence="1">
    <location>
        <position position="1"/>
    </location>
</feature>
<name>F8P065_SERL9</name>
<feature type="non-terminal residue" evidence="1">
    <location>
        <position position="55"/>
    </location>
</feature>
<sequence>LSSPKYNAKPATAVHGQDLATQATAILFSMRGDDGAMERGMNRHFQEGGWDMMNN</sequence>
<evidence type="ECO:0000313" key="1">
    <source>
        <dbReference type="EMBL" id="EGO24132.1"/>
    </source>
</evidence>
<dbReference type="GeneID" id="18811589"/>